<dbReference type="PANTHER" id="PTHR42879:SF2">
    <property type="entry name" value="3-OXOACYL-[ACYL-CARRIER-PROTEIN] REDUCTASE FABG"/>
    <property type="match status" value="1"/>
</dbReference>
<evidence type="ECO:0000313" key="3">
    <source>
        <dbReference type="EMBL" id="WNY23888.1"/>
    </source>
</evidence>
<dbReference type="InterPro" id="IPR050259">
    <property type="entry name" value="SDR"/>
</dbReference>
<organism evidence="3 4">
    <name type="scientific">Methanimicrococcus hongohii</name>
    <dbReference type="NCBI Taxonomy" id="3028295"/>
    <lineage>
        <taxon>Archaea</taxon>
        <taxon>Methanobacteriati</taxon>
        <taxon>Methanobacteriota</taxon>
        <taxon>Stenosarchaea group</taxon>
        <taxon>Methanomicrobia</taxon>
        <taxon>Methanosarcinales</taxon>
        <taxon>Methanosarcinaceae</taxon>
        <taxon>Methanimicrococcus</taxon>
    </lineage>
</organism>
<dbReference type="KEGG" id="mehf:MmiHf6_12110"/>
<feature type="domain" description="Ketoreductase" evidence="2">
    <location>
        <begin position="6"/>
        <end position="207"/>
    </location>
</feature>
<dbReference type="InterPro" id="IPR036291">
    <property type="entry name" value="NAD(P)-bd_dom_sf"/>
</dbReference>
<dbReference type="GO" id="GO:0032787">
    <property type="term" value="P:monocarboxylic acid metabolic process"/>
    <property type="evidence" value="ECO:0007669"/>
    <property type="project" value="UniProtKB-ARBA"/>
</dbReference>
<dbReference type="FunFam" id="3.40.50.720:FF:000084">
    <property type="entry name" value="Short-chain dehydrogenase reductase"/>
    <property type="match status" value="1"/>
</dbReference>
<dbReference type="PRINTS" id="PR00080">
    <property type="entry name" value="SDRFAMILY"/>
</dbReference>
<sequence>MKLEGKVAIVTGSTSGMGRESAKQFAREGAKVVVVGRNEDRAKEVVEDIKKEGGEATYVTVDMTKIDTLKTIVDKAVDTYGTVDILFNNAGMLSTTPILDLKLEEWNDVFNVNVTAALCLAQLVAPIMKKNGKGVIINTTSVAGYAAHHGFAAYVTTKHAAEGLTKSMAFELGPEIRVNAIAPGAIHTAMVDSVGGPEALTGMIEGAPLKRIGQPIDIATVAVFLASDDSSFMTGQSLRVDGGFDI</sequence>
<protein>
    <submittedName>
        <fullName evidence="3">7-alpha-hydroxysteroid dehydrogenase</fullName>
        <ecNumber evidence="3">1.1.1.159</ecNumber>
    </submittedName>
</protein>
<accession>A0AA97A288</accession>
<dbReference type="CDD" id="cd05233">
    <property type="entry name" value="SDR_c"/>
    <property type="match status" value="1"/>
</dbReference>
<keyword evidence="3" id="KW-0560">Oxidoreductase</keyword>
<dbReference type="EMBL" id="CP131059">
    <property type="protein sequence ID" value="WNY23888.1"/>
    <property type="molecule type" value="Genomic_DNA"/>
</dbReference>
<comment type="similarity">
    <text evidence="1">Belongs to the short-chain dehydrogenases/reductases (SDR) family.</text>
</comment>
<dbReference type="SUPFAM" id="SSF51735">
    <property type="entry name" value="NAD(P)-binding Rossmann-fold domains"/>
    <property type="match status" value="1"/>
</dbReference>
<dbReference type="GeneID" id="85195792"/>
<dbReference type="Proteomes" id="UP001302978">
    <property type="component" value="Chromosome"/>
</dbReference>
<dbReference type="AlphaFoldDB" id="A0AA97A288"/>
<name>A0AA97A288_9EURY</name>
<dbReference type="PRINTS" id="PR00081">
    <property type="entry name" value="GDHRDH"/>
</dbReference>
<dbReference type="EC" id="1.1.1.159" evidence="3"/>
<reference evidence="3 4" key="1">
    <citation type="submission" date="2023-07" db="EMBL/GenBank/DDBJ databases">
        <title>Closed genoem sequence of Methanomicrococcus sp. Hf6.</title>
        <authorList>
            <person name="Poehlein A."/>
            <person name="Protasov E."/>
            <person name="Platt K."/>
            <person name="Reeh H."/>
            <person name="Daniel R."/>
            <person name="Brune A."/>
        </authorList>
    </citation>
    <scope>NUCLEOTIDE SEQUENCE [LARGE SCALE GENOMIC DNA]</scope>
    <source>
        <strain evidence="3 4">Hf6</strain>
    </source>
</reference>
<keyword evidence="4" id="KW-1185">Reference proteome</keyword>
<dbReference type="RefSeq" id="WP_316557059.1">
    <property type="nucleotide sequence ID" value="NZ_CP131059.1"/>
</dbReference>
<dbReference type="PANTHER" id="PTHR42879">
    <property type="entry name" value="3-OXOACYL-(ACYL-CARRIER-PROTEIN) REDUCTASE"/>
    <property type="match status" value="1"/>
</dbReference>
<gene>
    <name evidence="3" type="primary">hdhA</name>
    <name evidence="3" type="ORF">MmiHf6_12110</name>
</gene>
<evidence type="ECO:0000313" key="4">
    <source>
        <dbReference type="Proteomes" id="UP001302978"/>
    </source>
</evidence>
<evidence type="ECO:0000259" key="2">
    <source>
        <dbReference type="SMART" id="SM00822"/>
    </source>
</evidence>
<proteinExistence type="inferred from homology"/>
<evidence type="ECO:0000256" key="1">
    <source>
        <dbReference type="ARBA" id="ARBA00006484"/>
    </source>
</evidence>
<dbReference type="PROSITE" id="PS00061">
    <property type="entry name" value="ADH_SHORT"/>
    <property type="match status" value="1"/>
</dbReference>
<dbReference type="NCBIfam" id="NF005559">
    <property type="entry name" value="PRK07231.1"/>
    <property type="match status" value="1"/>
</dbReference>
<dbReference type="InterPro" id="IPR002347">
    <property type="entry name" value="SDR_fam"/>
</dbReference>
<dbReference type="GO" id="GO:0008709">
    <property type="term" value="F:cholate 7-alpha-dehydrogenase (NAD+) activity"/>
    <property type="evidence" value="ECO:0007669"/>
    <property type="project" value="UniProtKB-EC"/>
</dbReference>
<dbReference type="Gene3D" id="3.40.50.720">
    <property type="entry name" value="NAD(P)-binding Rossmann-like Domain"/>
    <property type="match status" value="1"/>
</dbReference>
<dbReference type="InterPro" id="IPR020904">
    <property type="entry name" value="Sc_DH/Rdtase_CS"/>
</dbReference>
<dbReference type="Pfam" id="PF13561">
    <property type="entry name" value="adh_short_C2"/>
    <property type="match status" value="1"/>
</dbReference>
<dbReference type="SMART" id="SM00822">
    <property type="entry name" value="PKS_KR"/>
    <property type="match status" value="1"/>
</dbReference>
<dbReference type="InterPro" id="IPR057326">
    <property type="entry name" value="KR_dom"/>
</dbReference>